<dbReference type="PANTHER" id="PTHR34129:SF1">
    <property type="entry name" value="DUF952 DOMAIN-CONTAINING PROTEIN"/>
    <property type="match status" value="1"/>
</dbReference>
<dbReference type="EMBL" id="JABXYM010000001">
    <property type="protein sequence ID" value="MCR6096307.1"/>
    <property type="molecule type" value="Genomic_DNA"/>
</dbReference>
<evidence type="ECO:0000313" key="1">
    <source>
        <dbReference type="EMBL" id="MCR6096307.1"/>
    </source>
</evidence>
<comment type="caution">
    <text evidence="1">The sequence shown here is derived from an EMBL/GenBank/DDBJ whole genome shotgun (WGS) entry which is preliminary data.</text>
</comment>
<accession>A0A9Q4B0W1</accession>
<dbReference type="Proteomes" id="UP001057753">
    <property type="component" value="Unassembled WGS sequence"/>
</dbReference>
<sequence length="104" mass="12009">MIYYLITKEEWEYAKQDGEYWPSDFDDRGYIPCADPGQTEQLVRELNLQGESLILLSIDTQKLESVVIYEDVAESGRMSPHVYGYINIDAVKSVDEYDTFPITS</sequence>
<keyword evidence="2" id="KW-1185">Reference proteome</keyword>
<reference evidence="1" key="1">
    <citation type="submission" date="2020-06" db="EMBL/GenBank/DDBJ databases">
        <title>Insight into the genomes of haloalkaliphilic bacilli from Kenyan soda lakes.</title>
        <authorList>
            <person name="Mwirichia R."/>
            <person name="Villamizar G.C."/>
            <person name="Poehlein A."/>
            <person name="Mugweru J."/>
            <person name="Kipnyargis A."/>
            <person name="Kiplimo D."/>
            <person name="Orwa P."/>
            <person name="Daniel R."/>
        </authorList>
    </citation>
    <scope>NUCLEOTIDE SEQUENCE</scope>
    <source>
        <strain evidence="1">B1096_S55</strain>
    </source>
</reference>
<dbReference type="PANTHER" id="PTHR34129">
    <property type="entry name" value="BLR1139 PROTEIN"/>
    <property type="match status" value="1"/>
</dbReference>
<dbReference type="SUPFAM" id="SSF56399">
    <property type="entry name" value="ADP-ribosylation"/>
    <property type="match status" value="1"/>
</dbReference>
<proteinExistence type="predicted"/>
<evidence type="ECO:0000313" key="2">
    <source>
        <dbReference type="Proteomes" id="UP001057753"/>
    </source>
</evidence>
<dbReference type="RefSeq" id="WP_257820943.1">
    <property type="nucleotide sequence ID" value="NZ_JABXYM010000001.1"/>
</dbReference>
<organism evidence="1 2">
    <name type="scientific">Salipaludibacillus agaradhaerens</name>
    <name type="common">Bacillus agaradhaerens</name>
    <dbReference type="NCBI Taxonomy" id="76935"/>
    <lineage>
        <taxon>Bacteria</taxon>
        <taxon>Bacillati</taxon>
        <taxon>Bacillota</taxon>
        <taxon>Bacilli</taxon>
        <taxon>Bacillales</taxon>
        <taxon>Bacillaceae</taxon>
    </lineage>
</organism>
<name>A0A9Q4B0W1_SALAG</name>
<dbReference type="Pfam" id="PF06108">
    <property type="entry name" value="DUF952"/>
    <property type="match status" value="1"/>
</dbReference>
<gene>
    <name evidence="1" type="ORF">HXA33_07065</name>
</gene>
<dbReference type="AlphaFoldDB" id="A0A9Q4B0W1"/>
<protein>
    <submittedName>
        <fullName evidence="1">DUF952 domain-containing protein</fullName>
    </submittedName>
</protein>
<dbReference type="Gene3D" id="3.20.170.20">
    <property type="entry name" value="Protein of unknown function DUF952"/>
    <property type="match status" value="1"/>
</dbReference>
<dbReference type="InterPro" id="IPR009297">
    <property type="entry name" value="DUF952"/>
</dbReference>